<dbReference type="SUPFAM" id="SSF50630">
    <property type="entry name" value="Acid proteases"/>
    <property type="match status" value="1"/>
</dbReference>
<dbReference type="AlphaFoldDB" id="A0A086AKW4"/>
<keyword evidence="1" id="KW-0732">Signal</keyword>
<gene>
    <name evidence="3" type="ORF">B0A62_09690</name>
    <name evidence="2" type="ORF">IW20_08275</name>
</gene>
<feature type="signal peptide" evidence="1">
    <location>
        <begin position="1"/>
        <end position="34"/>
    </location>
</feature>
<evidence type="ECO:0000313" key="4">
    <source>
        <dbReference type="Proteomes" id="UP000028712"/>
    </source>
</evidence>
<comment type="caution">
    <text evidence="2">The sequence shown here is derived from an EMBL/GenBank/DDBJ whole genome shotgun (WGS) entry which is preliminary data.</text>
</comment>
<dbReference type="STRING" id="991.IW20_08275"/>
<dbReference type="Gene3D" id="2.40.70.10">
    <property type="entry name" value="Acid Proteases"/>
    <property type="match status" value="1"/>
</dbReference>
<evidence type="ECO:0000313" key="5">
    <source>
        <dbReference type="Proteomes" id="UP000198424"/>
    </source>
</evidence>
<dbReference type="eggNOG" id="ENOG5032VPI">
    <property type="taxonomic scope" value="Bacteria"/>
</dbReference>
<evidence type="ECO:0000313" key="3">
    <source>
        <dbReference type="EMBL" id="OXA95162.1"/>
    </source>
</evidence>
<feature type="chain" id="PRO_5001802885" description="Peptidase A2 domain-containing protein" evidence="1">
    <location>
        <begin position="35"/>
        <end position="287"/>
    </location>
</feature>
<dbReference type="EMBL" id="JPRM01000010">
    <property type="protein sequence ID" value="KFF17328.1"/>
    <property type="molecule type" value="Genomic_DNA"/>
</dbReference>
<name>A0A086AKW4_FLAHY</name>
<organism evidence="2 4">
    <name type="scientific">Flavobacterium hydatis</name>
    <name type="common">Cytophaga aquatilis</name>
    <dbReference type="NCBI Taxonomy" id="991"/>
    <lineage>
        <taxon>Bacteria</taxon>
        <taxon>Pseudomonadati</taxon>
        <taxon>Bacteroidota</taxon>
        <taxon>Flavobacteriia</taxon>
        <taxon>Flavobacteriales</taxon>
        <taxon>Flavobacteriaceae</taxon>
        <taxon>Flavobacterium</taxon>
    </lineage>
</organism>
<dbReference type="EMBL" id="MUGY01000008">
    <property type="protein sequence ID" value="OXA95162.1"/>
    <property type="molecule type" value="Genomic_DNA"/>
</dbReference>
<proteinExistence type="predicted"/>
<dbReference type="Proteomes" id="UP000028712">
    <property type="component" value="Unassembled WGS sequence"/>
</dbReference>
<dbReference type="InterPro" id="IPR021109">
    <property type="entry name" value="Peptidase_aspartic_dom_sf"/>
</dbReference>
<reference evidence="2 4" key="1">
    <citation type="submission" date="2014-07" db="EMBL/GenBank/DDBJ databases">
        <title>Genome of Flavobacterium hydatis DSM 2063.</title>
        <authorList>
            <person name="Pipes S.E."/>
            <person name="Stropko S.J."/>
            <person name="Newman J.D."/>
        </authorList>
    </citation>
    <scope>NUCLEOTIDE SEQUENCE [LARGE SCALE GENOMIC DNA]</scope>
    <source>
        <strain evidence="2 4">DSM 2063</strain>
    </source>
</reference>
<sequence>MLKTKFRVSKNQIMKITKIVFSLLFLSNAIVSLAQDTIPLKTYIENMKTVDVFIKGKKYNFLFDTGGAETLISPEIANMLNKSIYGSLTGFRMDGEIIKAQKSDSISLIIGTTTLFHPTVGVWDIMSILPKEFPKIDGIISLKSFNNTILTIELSKNILIIENSVSAKKRIKGKSLLPTQFANGLEGSELNIFVRIPKNNFYYWFLFDSGNSGPLLLSNESAIVWGLKPENNAIEITNPKSEFLIGKNKLMVKPFTRNIIYDGVLNFESLSKYIFTIDFKKKEVWID</sequence>
<evidence type="ECO:0008006" key="6">
    <source>
        <dbReference type="Google" id="ProtNLM"/>
    </source>
</evidence>
<protein>
    <recommendedName>
        <fullName evidence="6">Peptidase A2 domain-containing protein</fullName>
    </recommendedName>
</protein>
<keyword evidence="5" id="KW-1185">Reference proteome</keyword>
<evidence type="ECO:0000313" key="2">
    <source>
        <dbReference type="EMBL" id="KFF17328.1"/>
    </source>
</evidence>
<accession>A0A086AKW4</accession>
<evidence type="ECO:0000256" key="1">
    <source>
        <dbReference type="SAM" id="SignalP"/>
    </source>
</evidence>
<reference evidence="3 5" key="2">
    <citation type="submission" date="2016-11" db="EMBL/GenBank/DDBJ databases">
        <title>Whole genomes of Flavobacteriaceae.</title>
        <authorList>
            <person name="Stine C."/>
            <person name="Li C."/>
            <person name="Tadesse D."/>
        </authorList>
    </citation>
    <scope>NUCLEOTIDE SEQUENCE [LARGE SCALE GENOMIC DNA]</scope>
    <source>
        <strain evidence="3 5">ATCC 29551</strain>
    </source>
</reference>
<dbReference type="Proteomes" id="UP000198424">
    <property type="component" value="Unassembled WGS sequence"/>
</dbReference>